<evidence type="ECO:0000313" key="2">
    <source>
        <dbReference type="Proteomes" id="UP001186974"/>
    </source>
</evidence>
<dbReference type="EMBL" id="JAWDJW010007788">
    <property type="protein sequence ID" value="KAK3061523.1"/>
    <property type="molecule type" value="Genomic_DNA"/>
</dbReference>
<dbReference type="Proteomes" id="UP001186974">
    <property type="component" value="Unassembled WGS sequence"/>
</dbReference>
<proteinExistence type="predicted"/>
<name>A0ACC3D4H2_9PEZI</name>
<reference evidence="1" key="1">
    <citation type="submission" date="2024-09" db="EMBL/GenBank/DDBJ databases">
        <title>Black Yeasts Isolated from many extreme environments.</title>
        <authorList>
            <person name="Coleine C."/>
            <person name="Stajich J.E."/>
            <person name="Selbmann L."/>
        </authorList>
    </citation>
    <scope>NUCLEOTIDE SEQUENCE</scope>
    <source>
        <strain evidence="1">CCFEE 5737</strain>
    </source>
</reference>
<keyword evidence="2" id="KW-1185">Reference proteome</keyword>
<evidence type="ECO:0000313" key="1">
    <source>
        <dbReference type="EMBL" id="KAK3061523.1"/>
    </source>
</evidence>
<protein>
    <submittedName>
        <fullName evidence="1">Uncharacterized protein</fullName>
    </submittedName>
</protein>
<comment type="caution">
    <text evidence="1">The sequence shown here is derived from an EMBL/GenBank/DDBJ whole genome shotgun (WGS) entry which is preliminary data.</text>
</comment>
<organism evidence="1 2">
    <name type="scientific">Coniosporium uncinatum</name>
    <dbReference type="NCBI Taxonomy" id="93489"/>
    <lineage>
        <taxon>Eukaryota</taxon>
        <taxon>Fungi</taxon>
        <taxon>Dikarya</taxon>
        <taxon>Ascomycota</taxon>
        <taxon>Pezizomycotina</taxon>
        <taxon>Dothideomycetes</taxon>
        <taxon>Dothideomycetes incertae sedis</taxon>
        <taxon>Coniosporium</taxon>
    </lineage>
</organism>
<accession>A0ACC3D4H2</accession>
<gene>
    <name evidence="1" type="ORF">LTS18_006013</name>
</gene>
<sequence length="58" mass="6828">SVAMMELRKALATLFWRYEVSIVDATKPWEAMPCNGMFVQKFMWTRIARRDGKMGEKN</sequence>
<feature type="non-terminal residue" evidence="1">
    <location>
        <position position="1"/>
    </location>
</feature>